<keyword evidence="4" id="KW-0408">Iron</keyword>
<keyword evidence="2" id="KW-0561">Oxygen transport</keyword>
<dbReference type="STRING" id="80876.SAMN05421779_10396"/>
<feature type="domain" description="Hemerythrin-like" evidence="5">
    <location>
        <begin position="16"/>
        <end position="129"/>
    </location>
</feature>
<dbReference type="Pfam" id="PF01814">
    <property type="entry name" value="Hemerythrin"/>
    <property type="match status" value="1"/>
</dbReference>
<evidence type="ECO:0000259" key="5">
    <source>
        <dbReference type="Pfam" id="PF01814"/>
    </source>
</evidence>
<evidence type="ECO:0000313" key="7">
    <source>
        <dbReference type="Proteomes" id="UP000185678"/>
    </source>
</evidence>
<reference evidence="6 7" key="1">
    <citation type="submission" date="2017-01" db="EMBL/GenBank/DDBJ databases">
        <authorList>
            <person name="Mah S.A."/>
            <person name="Swanson W.J."/>
            <person name="Moy G.W."/>
            <person name="Vacquier V.D."/>
        </authorList>
    </citation>
    <scope>NUCLEOTIDE SEQUENCE [LARGE SCALE GENOMIC DNA]</scope>
    <source>
        <strain evidence="6 7">DSM 11589</strain>
    </source>
</reference>
<evidence type="ECO:0000256" key="1">
    <source>
        <dbReference type="ARBA" id="ARBA00010587"/>
    </source>
</evidence>
<dbReference type="InterPro" id="IPR012312">
    <property type="entry name" value="Hemerythrin-like"/>
</dbReference>
<dbReference type="NCBIfam" id="NF033749">
    <property type="entry name" value="bact_hemeryth"/>
    <property type="match status" value="1"/>
</dbReference>
<proteinExistence type="inferred from homology"/>
<dbReference type="PANTHER" id="PTHR37164:SF1">
    <property type="entry name" value="BACTERIOHEMERYTHRIN"/>
    <property type="match status" value="1"/>
</dbReference>
<dbReference type="RefSeq" id="WP_076399749.1">
    <property type="nucleotide sequence ID" value="NZ_FTOA01000003.1"/>
</dbReference>
<protein>
    <submittedName>
        <fullName evidence="6">Methyl-accepting chemotaxis protein/hemerythrin</fullName>
    </submittedName>
</protein>
<dbReference type="InterPro" id="IPR012827">
    <property type="entry name" value="Hemerythrin_metal-bd"/>
</dbReference>
<dbReference type="GO" id="GO:0005344">
    <property type="term" value="F:oxygen carrier activity"/>
    <property type="evidence" value="ECO:0007669"/>
    <property type="project" value="UniProtKB-KW"/>
</dbReference>
<dbReference type="EMBL" id="FTOA01000003">
    <property type="protein sequence ID" value="SIS68516.1"/>
    <property type="molecule type" value="Genomic_DNA"/>
</dbReference>
<dbReference type="OrthoDB" id="7305302at2"/>
<organism evidence="6 7">
    <name type="scientific">Insolitispirillum peregrinum</name>
    <dbReference type="NCBI Taxonomy" id="80876"/>
    <lineage>
        <taxon>Bacteria</taxon>
        <taxon>Pseudomonadati</taxon>
        <taxon>Pseudomonadota</taxon>
        <taxon>Alphaproteobacteria</taxon>
        <taxon>Rhodospirillales</taxon>
        <taxon>Novispirillaceae</taxon>
        <taxon>Insolitispirillum</taxon>
    </lineage>
</organism>
<dbReference type="PROSITE" id="PS00550">
    <property type="entry name" value="HEMERYTHRINS"/>
    <property type="match status" value="1"/>
</dbReference>
<dbReference type="PANTHER" id="PTHR37164">
    <property type="entry name" value="BACTERIOHEMERYTHRIN"/>
    <property type="match status" value="1"/>
</dbReference>
<dbReference type="Proteomes" id="UP000185678">
    <property type="component" value="Unassembled WGS sequence"/>
</dbReference>
<dbReference type="GO" id="GO:0046872">
    <property type="term" value="F:metal ion binding"/>
    <property type="evidence" value="ECO:0007669"/>
    <property type="project" value="UniProtKB-KW"/>
</dbReference>
<gene>
    <name evidence="6" type="ORF">SAMN05421779_10396</name>
</gene>
<comment type="similarity">
    <text evidence="1">Belongs to the hemerythrin family.</text>
</comment>
<keyword evidence="7" id="KW-1185">Reference proteome</keyword>
<evidence type="ECO:0000256" key="3">
    <source>
        <dbReference type="ARBA" id="ARBA00022723"/>
    </source>
</evidence>
<dbReference type="InterPro" id="IPR035938">
    <property type="entry name" value="Hemerythrin-like_sf"/>
</dbReference>
<sequence length="137" mass="16050">MPLLVWRDQLSVGAPEIDKDHKQLIEFVNQLNDAVTEAQSEKVVGKILLELIEYTRDHFSREEKVMAAAGYPDLDRHRKIHLALTNKVLTFAQSYLRTPTDQVKRELIDFLASWLIEHIIKEDRKLGAYLQNKRIWL</sequence>
<dbReference type="CDD" id="cd12107">
    <property type="entry name" value="Hemerythrin"/>
    <property type="match status" value="1"/>
</dbReference>
<dbReference type="InterPro" id="IPR050669">
    <property type="entry name" value="Hemerythrin"/>
</dbReference>
<evidence type="ECO:0000256" key="4">
    <source>
        <dbReference type="ARBA" id="ARBA00023004"/>
    </source>
</evidence>
<dbReference type="InterPro" id="IPR016131">
    <property type="entry name" value="Haemerythrin_Fe_BS"/>
</dbReference>
<name>A0A1N7L423_9PROT</name>
<dbReference type="SUPFAM" id="SSF47188">
    <property type="entry name" value="Hemerythrin-like"/>
    <property type="match status" value="1"/>
</dbReference>
<evidence type="ECO:0000256" key="2">
    <source>
        <dbReference type="ARBA" id="ARBA00022621"/>
    </source>
</evidence>
<keyword evidence="3" id="KW-0479">Metal-binding</keyword>
<evidence type="ECO:0000313" key="6">
    <source>
        <dbReference type="EMBL" id="SIS68516.1"/>
    </source>
</evidence>
<accession>A0A1N7L423</accession>
<keyword evidence="2" id="KW-0813">Transport</keyword>
<dbReference type="Gene3D" id="1.20.120.50">
    <property type="entry name" value="Hemerythrin-like"/>
    <property type="match status" value="1"/>
</dbReference>
<dbReference type="AlphaFoldDB" id="A0A1N7L423"/>
<dbReference type="NCBIfam" id="TIGR02481">
    <property type="entry name" value="hemeryth_dom"/>
    <property type="match status" value="1"/>
</dbReference>